<keyword evidence="1" id="KW-1133">Transmembrane helix</keyword>
<reference evidence="2 3" key="1">
    <citation type="submission" date="2023-12" db="EMBL/GenBank/DDBJ databases">
        <title>A high-quality genome assembly for Dillenia turbinata (Dilleniales).</title>
        <authorList>
            <person name="Chanderbali A."/>
        </authorList>
    </citation>
    <scope>NUCLEOTIDE SEQUENCE [LARGE SCALE GENOMIC DNA]</scope>
    <source>
        <strain evidence="2">LSX21</strain>
        <tissue evidence="2">Leaf</tissue>
    </source>
</reference>
<gene>
    <name evidence="2" type="ORF">RJ641_010325</name>
</gene>
<evidence type="ECO:0000313" key="2">
    <source>
        <dbReference type="EMBL" id="KAK6924125.1"/>
    </source>
</evidence>
<evidence type="ECO:0000256" key="1">
    <source>
        <dbReference type="SAM" id="Phobius"/>
    </source>
</evidence>
<sequence>MLFGFHLKTVSIEFLYMSFTLRGVKLAAALSWRFAASNGSNGNHAVNDLYLFQEKCGEIGDNGSSSQCIYNVYAFRHIDKMNGYVGFENLVIWTAFAFALALACITFKPAGKSIQYKDKNGDAKLQDSEPPTPHSFVKMGSSPTMLSHSALLIDHHSKTLLLGEALNVNAVLAENHDGVVSRENNIILTIFCY</sequence>
<organism evidence="2 3">
    <name type="scientific">Dillenia turbinata</name>
    <dbReference type="NCBI Taxonomy" id="194707"/>
    <lineage>
        <taxon>Eukaryota</taxon>
        <taxon>Viridiplantae</taxon>
        <taxon>Streptophyta</taxon>
        <taxon>Embryophyta</taxon>
        <taxon>Tracheophyta</taxon>
        <taxon>Spermatophyta</taxon>
        <taxon>Magnoliopsida</taxon>
        <taxon>eudicotyledons</taxon>
        <taxon>Gunneridae</taxon>
        <taxon>Pentapetalae</taxon>
        <taxon>Dilleniales</taxon>
        <taxon>Dilleniaceae</taxon>
        <taxon>Dillenia</taxon>
    </lineage>
</organism>
<dbReference type="EMBL" id="JBAMMX010000017">
    <property type="protein sequence ID" value="KAK6924125.1"/>
    <property type="molecule type" value="Genomic_DNA"/>
</dbReference>
<keyword evidence="3" id="KW-1185">Reference proteome</keyword>
<name>A0AAN8UY95_9MAGN</name>
<proteinExistence type="predicted"/>
<comment type="caution">
    <text evidence="2">The sequence shown here is derived from an EMBL/GenBank/DDBJ whole genome shotgun (WGS) entry which is preliminary data.</text>
</comment>
<keyword evidence="1" id="KW-0812">Transmembrane</keyword>
<dbReference type="AlphaFoldDB" id="A0AAN8UY95"/>
<keyword evidence="1" id="KW-0472">Membrane</keyword>
<accession>A0AAN8UY95</accession>
<feature type="transmembrane region" description="Helical" evidence="1">
    <location>
        <begin position="90"/>
        <end position="107"/>
    </location>
</feature>
<dbReference type="Proteomes" id="UP001370490">
    <property type="component" value="Unassembled WGS sequence"/>
</dbReference>
<evidence type="ECO:0000313" key="3">
    <source>
        <dbReference type="Proteomes" id="UP001370490"/>
    </source>
</evidence>
<protein>
    <submittedName>
        <fullName evidence="2">Uncharacterized protein</fullName>
    </submittedName>
</protein>